<organism evidence="4 5">
    <name type="scientific">Tichowtungia aerotolerans</name>
    <dbReference type="NCBI Taxonomy" id="2697043"/>
    <lineage>
        <taxon>Bacteria</taxon>
        <taxon>Pseudomonadati</taxon>
        <taxon>Kiritimatiellota</taxon>
        <taxon>Tichowtungiia</taxon>
        <taxon>Tichowtungiales</taxon>
        <taxon>Tichowtungiaceae</taxon>
        <taxon>Tichowtungia</taxon>
    </lineage>
</organism>
<dbReference type="GO" id="GO:0055085">
    <property type="term" value="P:transmembrane transport"/>
    <property type="evidence" value="ECO:0007669"/>
    <property type="project" value="InterPro"/>
</dbReference>
<keyword evidence="5" id="KW-1185">Reference proteome</keyword>
<dbReference type="KEGG" id="taer:GT409_03295"/>
<dbReference type="GO" id="GO:0098797">
    <property type="term" value="C:plasma membrane protein complex"/>
    <property type="evidence" value="ECO:0007669"/>
    <property type="project" value="TreeGrafter"/>
</dbReference>
<feature type="compositionally biased region" description="Acidic residues" evidence="1">
    <location>
        <begin position="78"/>
        <end position="92"/>
    </location>
</feature>
<dbReference type="InterPro" id="IPR051045">
    <property type="entry name" value="TonB-dependent_transducer"/>
</dbReference>
<dbReference type="PANTHER" id="PTHR33446">
    <property type="entry name" value="PROTEIN TONB-RELATED"/>
    <property type="match status" value="1"/>
</dbReference>
<reference evidence="4 5" key="1">
    <citation type="submission" date="2020-01" db="EMBL/GenBank/DDBJ databases">
        <title>Ponticoccus aerotolerans gen. nov., sp. nov., an anaerobic bacterium and proposal of Ponticoccusceae fam. nov., Ponticoccusles ord. nov. and Ponticoccuse classis nov. in the phylum Kiritimatiellaeota.</title>
        <authorList>
            <person name="Zhou L.Y."/>
            <person name="Du Z.J."/>
        </authorList>
    </citation>
    <scope>NUCLEOTIDE SEQUENCE [LARGE SCALE GENOMIC DNA]</scope>
    <source>
        <strain evidence="4 5">S-5007</strain>
    </source>
</reference>
<dbReference type="PROSITE" id="PS52015">
    <property type="entry name" value="TONB_CTD"/>
    <property type="match status" value="1"/>
</dbReference>
<sequence>MNKSCPFERLTRLAALCLCGAVYLIVLVLVFQGLENQRNAAVPVASAVKLSFVQAELQAEPAPLPEPAPKPEPKPEPEEADVALEDVPEEPMPEPTPEPPREEPPRPEAPVAQVSQEAAAPVYSVAPDQVQGWVIEQIEREKYYPPAAERFGLQGTFDLLVILDEHGTILSAEVLGGEGHRILRQALEKMLVKLPGRSFGQPIGETLAFEVEFSFEPF</sequence>
<dbReference type="Proteomes" id="UP000464954">
    <property type="component" value="Chromosome"/>
</dbReference>
<keyword evidence="2" id="KW-0812">Transmembrane</keyword>
<evidence type="ECO:0000256" key="2">
    <source>
        <dbReference type="SAM" id="Phobius"/>
    </source>
</evidence>
<accession>A0A6P1M8T0</accession>
<dbReference type="Pfam" id="PF03544">
    <property type="entry name" value="TonB_C"/>
    <property type="match status" value="1"/>
</dbReference>
<keyword evidence="2" id="KW-0472">Membrane</keyword>
<evidence type="ECO:0000313" key="5">
    <source>
        <dbReference type="Proteomes" id="UP000464954"/>
    </source>
</evidence>
<dbReference type="Gene3D" id="3.30.1150.10">
    <property type="match status" value="1"/>
</dbReference>
<dbReference type="RefSeq" id="WP_160626916.1">
    <property type="nucleotide sequence ID" value="NZ_CP047593.1"/>
</dbReference>
<dbReference type="SUPFAM" id="SSF74653">
    <property type="entry name" value="TolA/TonB C-terminal domain"/>
    <property type="match status" value="1"/>
</dbReference>
<feature type="region of interest" description="Disordered" evidence="1">
    <location>
        <begin position="59"/>
        <end position="114"/>
    </location>
</feature>
<name>A0A6P1M8T0_9BACT</name>
<feature type="transmembrane region" description="Helical" evidence="2">
    <location>
        <begin position="12"/>
        <end position="34"/>
    </location>
</feature>
<gene>
    <name evidence="4" type="ORF">GT409_03295</name>
</gene>
<dbReference type="EMBL" id="CP047593">
    <property type="protein sequence ID" value="QHI68518.1"/>
    <property type="molecule type" value="Genomic_DNA"/>
</dbReference>
<protein>
    <recommendedName>
        <fullName evidence="3">TonB C-terminal domain-containing protein</fullName>
    </recommendedName>
</protein>
<evidence type="ECO:0000313" key="4">
    <source>
        <dbReference type="EMBL" id="QHI68518.1"/>
    </source>
</evidence>
<evidence type="ECO:0000259" key="3">
    <source>
        <dbReference type="PROSITE" id="PS52015"/>
    </source>
</evidence>
<evidence type="ECO:0000256" key="1">
    <source>
        <dbReference type="SAM" id="MobiDB-lite"/>
    </source>
</evidence>
<dbReference type="GO" id="GO:0031992">
    <property type="term" value="F:energy transducer activity"/>
    <property type="evidence" value="ECO:0007669"/>
    <property type="project" value="TreeGrafter"/>
</dbReference>
<feature type="domain" description="TonB C-terminal" evidence="3">
    <location>
        <begin position="129"/>
        <end position="218"/>
    </location>
</feature>
<dbReference type="PANTHER" id="PTHR33446:SF2">
    <property type="entry name" value="PROTEIN TONB"/>
    <property type="match status" value="1"/>
</dbReference>
<proteinExistence type="predicted"/>
<dbReference type="AlphaFoldDB" id="A0A6P1M8T0"/>
<dbReference type="InterPro" id="IPR037682">
    <property type="entry name" value="TonB_C"/>
</dbReference>
<keyword evidence="2" id="KW-1133">Transmembrane helix</keyword>